<feature type="region of interest" description="Disordered" evidence="17">
    <location>
        <begin position="154"/>
        <end position="173"/>
    </location>
</feature>
<evidence type="ECO:0000256" key="15">
    <source>
        <dbReference type="ARBA" id="ARBA00023137"/>
    </source>
</evidence>
<feature type="domain" description="AAA" evidence="20">
    <location>
        <begin position="281"/>
        <end position="406"/>
    </location>
</feature>
<dbReference type="GO" id="GO:0004715">
    <property type="term" value="F:non-membrane spanning protein tyrosine kinase activity"/>
    <property type="evidence" value="ECO:0007669"/>
    <property type="project" value="UniProtKB-EC"/>
</dbReference>
<proteinExistence type="inferred from homology"/>
<keyword evidence="9 18" id="KW-0812">Transmembrane</keyword>
<evidence type="ECO:0000256" key="5">
    <source>
        <dbReference type="ARBA" id="ARBA00011903"/>
    </source>
</evidence>
<evidence type="ECO:0000256" key="6">
    <source>
        <dbReference type="ARBA" id="ARBA00022475"/>
    </source>
</evidence>
<evidence type="ECO:0000256" key="18">
    <source>
        <dbReference type="SAM" id="Phobius"/>
    </source>
</evidence>
<comment type="subcellular location">
    <subcellularLocation>
        <location evidence="1">Cell inner membrane</location>
        <topology evidence="1">Multi-pass membrane protein</topology>
    </subcellularLocation>
</comment>
<organism evidence="21 22">
    <name type="scientific">Rhodococcus wratislaviensis NBRC 100605</name>
    <dbReference type="NCBI Taxonomy" id="1219028"/>
    <lineage>
        <taxon>Bacteria</taxon>
        <taxon>Bacillati</taxon>
        <taxon>Actinomycetota</taxon>
        <taxon>Actinomycetes</taxon>
        <taxon>Mycobacteriales</taxon>
        <taxon>Nocardiaceae</taxon>
        <taxon>Rhodococcus</taxon>
    </lineage>
</organism>
<dbReference type="GO" id="GO:0005886">
    <property type="term" value="C:plasma membrane"/>
    <property type="evidence" value="ECO:0007669"/>
    <property type="project" value="UniProtKB-SubCell"/>
</dbReference>
<evidence type="ECO:0000256" key="12">
    <source>
        <dbReference type="ARBA" id="ARBA00022840"/>
    </source>
</evidence>
<dbReference type="Gene3D" id="3.40.50.300">
    <property type="entry name" value="P-loop containing nucleotide triphosphate hydrolases"/>
    <property type="match status" value="1"/>
</dbReference>
<dbReference type="OrthoDB" id="9812433at2"/>
<evidence type="ECO:0000256" key="7">
    <source>
        <dbReference type="ARBA" id="ARBA00022519"/>
    </source>
</evidence>
<evidence type="ECO:0000256" key="16">
    <source>
        <dbReference type="ARBA" id="ARBA00051245"/>
    </source>
</evidence>
<dbReference type="AlphaFoldDB" id="X0R7Y5"/>
<name>X0R7Y5_RHOWR</name>
<accession>X0R7Y5</accession>
<keyword evidence="10" id="KW-0547">Nucleotide-binding</keyword>
<evidence type="ECO:0000256" key="9">
    <source>
        <dbReference type="ARBA" id="ARBA00022692"/>
    </source>
</evidence>
<evidence type="ECO:0000256" key="11">
    <source>
        <dbReference type="ARBA" id="ARBA00022777"/>
    </source>
</evidence>
<evidence type="ECO:0000256" key="4">
    <source>
        <dbReference type="ARBA" id="ARBA00008883"/>
    </source>
</evidence>
<feature type="transmembrane region" description="Helical" evidence="18">
    <location>
        <begin position="12"/>
        <end position="34"/>
    </location>
</feature>
<evidence type="ECO:0000256" key="2">
    <source>
        <dbReference type="ARBA" id="ARBA00006683"/>
    </source>
</evidence>
<dbReference type="InterPro" id="IPR005702">
    <property type="entry name" value="Wzc-like_C"/>
</dbReference>
<protein>
    <recommendedName>
        <fullName evidence="5">non-specific protein-tyrosine kinase</fullName>
        <ecNumber evidence="5">2.7.10.2</ecNumber>
    </recommendedName>
</protein>
<evidence type="ECO:0000256" key="8">
    <source>
        <dbReference type="ARBA" id="ARBA00022679"/>
    </source>
</evidence>
<dbReference type="InterPro" id="IPR050445">
    <property type="entry name" value="Bact_polysacc_biosynth/exp"/>
</dbReference>
<evidence type="ECO:0000256" key="3">
    <source>
        <dbReference type="ARBA" id="ARBA00007316"/>
    </source>
</evidence>
<comment type="similarity">
    <text evidence="3">Belongs to the CpsD/CapB family.</text>
</comment>
<feature type="domain" description="Polysaccharide chain length determinant N-terminal" evidence="19">
    <location>
        <begin position="1"/>
        <end position="54"/>
    </location>
</feature>
<evidence type="ECO:0000256" key="10">
    <source>
        <dbReference type="ARBA" id="ARBA00022741"/>
    </source>
</evidence>
<evidence type="ECO:0000259" key="19">
    <source>
        <dbReference type="Pfam" id="PF02706"/>
    </source>
</evidence>
<dbReference type="PANTHER" id="PTHR32309">
    <property type="entry name" value="TYROSINE-PROTEIN KINASE"/>
    <property type="match status" value="1"/>
</dbReference>
<keyword evidence="12" id="KW-0067">ATP-binding</keyword>
<evidence type="ECO:0000313" key="21">
    <source>
        <dbReference type="EMBL" id="GAF47065.1"/>
    </source>
</evidence>
<dbReference type="InterPro" id="IPR027417">
    <property type="entry name" value="P-loop_NTPase"/>
</dbReference>
<keyword evidence="15" id="KW-0829">Tyrosine-protein kinase</keyword>
<dbReference type="Proteomes" id="UP000019491">
    <property type="component" value="Unassembled WGS sequence"/>
</dbReference>
<comment type="similarity">
    <text evidence="4">Belongs to the etk/wzc family.</text>
</comment>
<keyword evidence="11" id="KW-0418">Kinase</keyword>
<dbReference type="InterPro" id="IPR003856">
    <property type="entry name" value="LPS_length_determ_N"/>
</dbReference>
<comment type="catalytic activity">
    <reaction evidence="16">
        <text>L-tyrosyl-[protein] + ATP = O-phospho-L-tyrosyl-[protein] + ADP + H(+)</text>
        <dbReference type="Rhea" id="RHEA:10596"/>
        <dbReference type="Rhea" id="RHEA-COMP:10136"/>
        <dbReference type="Rhea" id="RHEA-COMP:20101"/>
        <dbReference type="ChEBI" id="CHEBI:15378"/>
        <dbReference type="ChEBI" id="CHEBI:30616"/>
        <dbReference type="ChEBI" id="CHEBI:46858"/>
        <dbReference type="ChEBI" id="CHEBI:61978"/>
        <dbReference type="ChEBI" id="CHEBI:456216"/>
        <dbReference type="EC" id="2.7.10.2"/>
    </reaction>
</comment>
<comment type="similarity">
    <text evidence="2">Belongs to the CpsC/CapA family.</text>
</comment>
<dbReference type="Pfam" id="PF02706">
    <property type="entry name" value="Wzz"/>
    <property type="match status" value="1"/>
</dbReference>
<comment type="caution">
    <text evidence="21">The sequence shown here is derived from an EMBL/GenBank/DDBJ whole genome shotgun (WGS) entry which is preliminary data.</text>
</comment>
<evidence type="ECO:0000313" key="22">
    <source>
        <dbReference type="Proteomes" id="UP000019491"/>
    </source>
</evidence>
<dbReference type="SUPFAM" id="SSF52540">
    <property type="entry name" value="P-loop containing nucleoside triphosphate hydrolases"/>
    <property type="match status" value="1"/>
</dbReference>
<keyword evidence="6" id="KW-1003">Cell membrane</keyword>
<dbReference type="Pfam" id="PF13614">
    <property type="entry name" value="AAA_31"/>
    <property type="match status" value="1"/>
</dbReference>
<evidence type="ECO:0000256" key="17">
    <source>
        <dbReference type="SAM" id="MobiDB-lite"/>
    </source>
</evidence>
<dbReference type="EC" id="2.7.10.2" evidence="5"/>
<evidence type="ECO:0000256" key="14">
    <source>
        <dbReference type="ARBA" id="ARBA00023136"/>
    </source>
</evidence>
<sequence length="467" mass="48977">MDVQDYVRILRTRWHVIVASTAVAILVVLGASMMQTPTYETSTRLFVYPQSRVASYAQMLNGGVLVERTLDRLDLAMSKPELAAKIASSVIPGTMLVRVTVTDDDPDRAQEIANTLSEEFIALAQELEATESGDSGSPVGTRDGVGASADGQTALQVAGPNGSTALIEPTPRVTVETPATVPTEVPTDRQANLTLAALVGLLLGVALAVLRDLMDKTVRDSRTAESLVGAELVGAIPFDRGRVGMIAFSASNTDSVITQEYRKLSANLQYRRSSSPSVVVITSPVSGDGKAATAVNTALALAESGHDVCLVEADLRAPRLAETLGVREGSGLSDVLVGKSTLDEVLRETEYRGFALLPAGDPPSNPSELIASSATRETLERLRSRYDFVIVAAPSVLPVADATVLGALSDGTLLVARQGGTSKGQLAQAAESLNRVGASILGVVLTMTSETVDVAKKAKDYATSMRA</sequence>
<reference evidence="21 22" key="1">
    <citation type="submission" date="2014-02" db="EMBL/GenBank/DDBJ databases">
        <title>Whole genome shotgun sequence of Rhodococcus wratislaviensis NBRC 100605.</title>
        <authorList>
            <person name="Hosoyama A."/>
            <person name="Tsuchikane K."/>
            <person name="Yoshida I."/>
            <person name="Ohji S."/>
            <person name="Ichikawa N."/>
            <person name="Yamazoe A."/>
            <person name="Fujita N."/>
        </authorList>
    </citation>
    <scope>NUCLEOTIDE SEQUENCE [LARGE SCALE GENOMIC DNA]</scope>
    <source>
        <strain evidence="21 22">NBRC 100605</strain>
    </source>
</reference>
<evidence type="ECO:0000259" key="20">
    <source>
        <dbReference type="Pfam" id="PF13614"/>
    </source>
</evidence>
<dbReference type="CDD" id="cd05387">
    <property type="entry name" value="BY-kinase"/>
    <property type="match status" value="1"/>
</dbReference>
<dbReference type="EMBL" id="BAWF01000036">
    <property type="protein sequence ID" value="GAF47065.1"/>
    <property type="molecule type" value="Genomic_DNA"/>
</dbReference>
<evidence type="ECO:0000256" key="13">
    <source>
        <dbReference type="ARBA" id="ARBA00022989"/>
    </source>
</evidence>
<keyword evidence="22" id="KW-1185">Reference proteome</keyword>
<dbReference type="GO" id="GO:0005524">
    <property type="term" value="F:ATP binding"/>
    <property type="evidence" value="ECO:0007669"/>
    <property type="project" value="UniProtKB-KW"/>
</dbReference>
<dbReference type="RefSeq" id="WP_162181212.1">
    <property type="nucleotide sequence ID" value="NZ_BAWF01000036.1"/>
</dbReference>
<dbReference type="PANTHER" id="PTHR32309:SF13">
    <property type="entry name" value="FERRIC ENTEROBACTIN TRANSPORT PROTEIN FEPE"/>
    <property type="match status" value="1"/>
</dbReference>
<keyword evidence="7" id="KW-0997">Cell inner membrane</keyword>
<gene>
    <name evidence="21" type="ORF">RW1_036_00930</name>
</gene>
<keyword evidence="14 18" id="KW-0472">Membrane</keyword>
<dbReference type="NCBIfam" id="TIGR01007">
    <property type="entry name" value="eps_fam"/>
    <property type="match status" value="1"/>
</dbReference>
<evidence type="ECO:0000256" key="1">
    <source>
        <dbReference type="ARBA" id="ARBA00004429"/>
    </source>
</evidence>
<keyword evidence="8" id="KW-0808">Transferase</keyword>
<keyword evidence="13 18" id="KW-1133">Transmembrane helix</keyword>
<dbReference type="InterPro" id="IPR025669">
    <property type="entry name" value="AAA_dom"/>
</dbReference>